<feature type="compositionally biased region" description="Low complexity" evidence="1">
    <location>
        <begin position="29"/>
        <end position="56"/>
    </location>
</feature>
<accession>A0A8R1EFL6</accession>
<protein>
    <submittedName>
        <fullName evidence="2">Uncharacterized protein</fullName>
    </submittedName>
</protein>
<keyword evidence="3" id="KW-1185">Reference proteome</keyword>
<dbReference type="AlphaFoldDB" id="A0A8R1EFL6"/>
<dbReference type="EnsemblMetazoa" id="CJA32622.1">
    <property type="protein sequence ID" value="CJA32622.1"/>
    <property type="gene ID" value="WBGene00208469"/>
</dbReference>
<organism evidence="2 3">
    <name type="scientific">Caenorhabditis japonica</name>
    <dbReference type="NCBI Taxonomy" id="281687"/>
    <lineage>
        <taxon>Eukaryota</taxon>
        <taxon>Metazoa</taxon>
        <taxon>Ecdysozoa</taxon>
        <taxon>Nematoda</taxon>
        <taxon>Chromadorea</taxon>
        <taxon>Rhabditida</taxon>
        <taxon>Rhabditina</taxon>
        <taxon>Rhabditomorpha</taxon>
        <taxon>Rhabditoidea</taxon>
        <taxon>Rhabditidae</taxon>
        <taxon>Peloderinae</taxon>
        <taxon>Caenorhabditis</taxon>
    </lineage>
</organism>
<evidence type="ECO:0000313" key="2">
    <source>
        <dbReference type="EnsemblMetazoa" id="CJA32622.1"/>
    </source>
</evidence>
<evidence type="ECO:0000313" key="3">
    <source>
        <dbReference type="Proteomes" id="UP000005237"/>
    </source>
</evidence>
<dbReference type="Proteomes" id="UP000005237">
    <property type="component" value="Unassembled WGS sequence"/>
</dbReference>
<proteinExistence type="predicted"/>
<reference evidence="3" key="1">
    <citation type="submission" date="2010-08" db="EMBL/GenBank/DDBJ databases">
        <authorList>
            <consortium name="Caenorhabditis japonica Sequencing Consortium"/>
            <person name="Wilson R.K."/>
        </authorList>
    </citation>
    <scope>NUCLEOTIDE SEQUENCE [LARGE SCALE GENOMIC DNA]</scope>
    <source>
        <strain evidence="3">DF5081</strain>
    </source>
</reference>
<sequence>MKNEARIPPFNEASWTPPRVPARVNTHIPPNTSTTPSPSRIVKTTPHAIPTIPTTPKENLGTSLKTDKKSIKEIFANTCKDQYATMALFETLLSIDPTAVVR</sequence>
<evidence type="ECO:0000256" key="1">
    <source>
        <dbReference type="SAM" id="MobiDB-lite"/>
    </source>
</evidence>
<feature type="region of interest" description="Disordered" evidence="1">
    <location>
        <begin position="1"/>
        <end position="61"/>
    </location>
</feature>
<reference evidence="2" key="2">
    <citation type="submission" date="2022-06" db="UniProtKB">
        <authorList>
            <consortium name="EnsemblMetazoa"/>
        </authorList>
    </citation>
    <scope>IDENTIFICATION</scope>
    <source>
        <strain evidence="2">DF5081</strain>
    </source>
</reference>
<name>A0A8R1EFL6_CAEJA</name>